<dbReference type="Pfam" id="PF01432">
    <property type="entry name" value="Peptidase_M3"/>
    <property type="match status" value="1"/>
</dbReference>
<dbReference type="PANTHER" id="PTHR43660">
    <property type="entry name" value="DIPEPTIDYL CARBOXYPEPTIDASE"/>
    <property type="match status" value="1"/>
</dbReference>
<evidence type="ECO:0000256" key="3">
    <source>
        <dbReference type="ARBA" id="ARBA00022723"/>
    </source>
</evidence>
<evidence type="ECO:0000256" key="5">
    <source>
        <dbReference type="ARBA" id="ARBA00022833"/>
    </source>
</evidence>
<evidence type="ECO:0000313" key="9">
    <source>
        <dbReference type="EMBL" id="WOD42287.1"/>
    </source>
</evidence>
<dbReference type="EMBL" id="CP136521">
    <property type="protein sequence ID" value="WOD42287.1"/>
    <property type="molecule type" value="Genomic_DNA"/>
</dbReference>
<dbReference type="GO" id="GO:0006508">
    <property type="term" value="P:proteolysis"/>
    <property type="evidence" value="ECO:0007669"/>
    <property type="project" value="UniProtKB-KW"/>
</dbReference>
<organism evidence="9 10">
    <name type="scientific">Hwangdonia lutea</name>
    <dbReference type="NCBI Taxonomy" id="3075823"/>
    <lineage>
        <taxon>Bacteria</taxon>
        <taxon>Pseudomonadati</taxon>
        <taxon>Bacteroidota</taxon>
        <taxon>Flavobacteriia</taxon>
        <taxon>Flavobacteriales</taxon>
        <taxon>Flavobacteriaceae</taxon>
        <taxon>Hwangdonia</taxon>
    </lineage>
</organism>
<dbReference type="AlphaFoldDB" id="A0AA97HP62"/>
<comment type="cofactor">
    <cofactor evidence="7">
        <name>Zn(2+)</name>
        <dbReference type="ChEBI" id="CHEBI:29105"/>
    </cofactor>
    <text evidence="7">Binds 1 zinc ion.</text>
</comment>
<dbReference type="PANTHER" id="PTHR43660:SF1">
    <property type="entry name" value="DIPEPTIDYL CARBOXYPEPTIDASE"/>
    <property type="match status" value="1"/>
</dbReference>
<keyword evidence="10" id="KW-1185">Reference proteome</keyword>
<evidence type="ECO:0000259" key="8">
    <source>
        <dbReference type="Pfam" id="PF01432"/>
    </source>
</evidence>
<evidence type="ECO:0000256" key="4">
    <source>
        <dbReference type="ARBA" id="ARBA00022801"/>
    </source>
</evidence>
<evidence type="ECO:0000256" key="6">
    <source>
        <dbReference type="ARBA" id="ARBA00023049"/>
    </source>
</evidence>
<reference evidence="10" key="1">
    <citation type="submission" date="2024-06" db="EMBL/GenBank/DDBJ databases">
        <title>Hwangdonia haimaensis gen. nov., sp. nov., a member of the family Flavobacteriaceae isolated from the haima cold seep.</title>
        <authorList>
            <person name="Li J."/>
        </authorList>
    </citation>
    <scope>NUCLEOTIDE SEQUENCE [LARGE SCALE GENOMIC DNA]</scope>
    <source>
        <strain evidence="10">SCSIO 19198</strain>
    </source>
</reference>
<accession>A0AA97HP62</accession>
<dbReference type="InterPro" id="IPR034005">
    <property type="entry name" value="M3A_DCP"/>
</dbReference>
<dbReference type="CDD" id="cd06456">
    <property type="entry name" value="M3A_DCP"/>
    <property type="match status" value="1"/>
</dbReference>
<dbReference type="Gene3D" id="1.10.1370.40">
    <property type="match status" value="1"/>
</dbReference>
<name>A0AA97HP62_9FLAO</name>
<dbReference type="Proteomes" id="UP001302486">
    <property type="component" value="Chromosome"/>
</dbReference>
<dbReference type="Gene3D" id="3.40.390.10">
    <property type="entry name" value="Collagenase (Catalytic Domain)"/>
    <property type="match status" value="1"/>
</dbReference>
<dbReference type="InterPro" id="IPR024079">
    <property type="entry name" value="MetalloPept_cat_dom_sf"/>
</dbReference>
<proteinExistence type="inferred from homology"/>
<keyword evidence="5 7" id="KW-0862">Zinc</keyword>
<dbReference type="InterPro" id="IPR001567">
    <property type="entry name" value="Pept_M3A_M3B_dom"/>
</dbReference>
<dbReference type="InterPro" id="IPR024077">
    <property type="entry name" value="Neurolysin/TOP_dom2"/>
</dbReference>
<evidence type="ECO:0000256" key="1">
    <source>
        <dbReference type="ARBA" id="ARBA00006040"/>
    </source>
</evidence>
<keyword evidence="3 7" id="KW-0479">Metal-binding</keyword>
<keyword evidence="4 7" id="KW-0378">Hydrolase</keyword>
<protein>
    <submittedName>
        <fullName evidence="9">M3 family metallopeptidase</fullName>
        <ecNumber evidence="9">3.4.24.-</ecNumber>
    </submittedName>
</protein>
<feature type="domain" description="Peptidase M3A/M3B catalytic" evidence="8">
    <location>
        <begin position="227"/>
        <end position="676"/>
    </location>
</feature>
<dbReference type="GO" id="GO:0004180">
    <property type="term" value="F:carboxypeptidase activity"/>
    <property type="evidence" value="ECO:0007669"/>
    <property type="project" value="TreeGrafter"/>
</dbReference>
<dbReference type="FunFam" id="3.40.390.10:FF:000009">
    <property type="entry name" value="Oligopeptidase A"/>
    <property type="match status" value="1"/>
</dbReference>
<dbReference type="RefSeq" id="WP_316982021.1">
    <property type="nucleotide sequence ID" value="NZ_CP136521.1"/>
</dbReference>
<gene>
    <name evidence="9" type="ORF">RNZ46_09785</name>
</gene>
<dbReference type="KEGG" id="hws:RNZ46_09785"/>
<dbReference type="GO" id="GO:0046872">
    <property type="term" value="F:metal ion binding"/>
    <property type="evidence" value="ECO:0007669"/>
    <property type="project" value="UniProtKB-UniRule"/>
</dbReference>
<keyword evidence="2 7" id="KW-0645">Protease</keyword>
<sequence length="679" mass="78070">MHKNILNNTFETPYNTAPFSKINESDFLPAFKAAIKNTKAEIDAITKNTEAPNFKNTIEALDYSGEQLDRISSLFFNLNSAETNDNIQQIAQKVSPLLSEFSNDITLNEALFKRIKTVYNKKEELDLTPEQHTLLDKKYKSFSRNGANLSIDKKEKLREIDKQLSQLKLKFGENVLAETNKFEMLITNEEDLSGLPEGTKEAAAQLAVSKNKKGWLFTLDYPSYIPFMMYADNRELRKKMAIASGAKAFKNDDLDNQKNILKITRLRHERANLLGYKTHAHFVLEERMAETPENVENFLNDLLEKAKPAATNEFENLENFAKDLDGIDQLEKWDSAYYSEKLKQKLFDLDDEKLKPYFKLENVINGAFTVANKLFDLHFEEIHNIDTYHDDVLTYKVTDNKGNLVSIFYADFFPRKGKRNGAWMTSYKPQMIKNGHNHRPHISIVCNFTKPTKNKPSLLTFNEVTTLFHEFGHALHGMLANTTYPSLSGTNVYWDFVELPSQILENWCYQKEALEFFAKHYETDEVIPMDLIEKIKASATFHEGMQTLRQISFGLLDMSWHAGESPETIKNVKAHENEAFKNTDLFPDIAENCMSTSFSHIFQGGYSSGYYSYKWAEVLDADAFEYFEEAGIFNKTVANKFKDHVLSKGGTENPMTLYKRFRGKAPEPEALLRRAGLLK</sequence>
<evidence type="ECO:0000313" key="10">
    <source>
        <dbReference type="Proteomes" id="UP001302486"/>
    </source>
</evidence>
<dbReference type="Gene3D" id="1.10.1370.10">
    <property type="entry name" value="Neurolysin, domain 3"/>
    <property type="match status" value="1"/>
</dbReference>
<dbReference type="GO" id="GO:0004222">
    <property type="term" value="F:metalloendopeptidase activity"/>
    <property type="evidence" value="ECO:0007669"/>
    <property type="project" value="InterPro"/>
</dbReference>
<dbReference type="GO" id="GO:0005829">
    <property type="term" value="C:cytosol"/>
    <property type="evidence" value="ECO:0007669"/>
    <property type="project" value="UniProtKB-ARBA"/>
</dbReference>
<keyword evidence="6 7" id="KW-0482">Metalloprotease</keyword>
<dbReference type="InterPro" id="IPR045090">
    <property type="entry name" value="Pept_M3A_M3B"/>
</dbReference>
<dbReference type="EC" id="3.4.24.-" evidence="9"/>
<evidence type="ECO:0000256" key="2">
    <source>
        <dbReference type="ARBA" id="ARBA00022670"/>
    </source>
</evidence>
<comment type="similarity">
    <text evidence="1 7">Belongs to the peptidase M3 family.</text>
</comment>
<evidence type="ECO:0000256" key="7">
    <source>
        <dbReference type="RuleBase" id="RU003435"/>
    </source>
</evidence>
<dbReference type="SUPFAM" id="SSF55486">
    <property type="entry name" value="Metalloproteases ('zincins'), catalytic domain"/>
    <property type="match status" value="1"/>
</dbReference>